<dbReference type="HOGENOM" id="CLU_1176393_0_0_1"/>
<feature type="compositionally biased region" description="Low complexity" evidence="1">
    <location>
        <begin position="89"/>
        <end position="109"/>
    </location>
</feature>
<evidence type="ECO:0000256" key="1">
    <source>
        <dbReference type="SAM" id="MobiDB-lite"/>
    </source>
</evidence>
<gene>
    <name evidence="3" type="ORF">CRE_05914</name>
</gene>
<proteinExistence type="predicted"/>
<keyword evidence="2" id="KW-0732">Signal</keyword>
<evidence type="ECO:0000313" key="3">
    <source>
        <dbReference type="EMBL" id="EFP06098.1"/>
    </source>
</evidence>
<organism evidence="4">
    <name type="scientific">Caenorhabditis remanei</name>
    <name type="common">Caenorhabditis vulgaris</name>
    <dbReference type="NCBI Taxonomy" id="31234"/>
    <lineage>
        <taxon>Eukaryota</taxon>
        <taxon>Metazoa</taxon>
        <taxon>Ecdysozoa</taxon>
        <taxon>Nematoda</taxon>
        <taxon>Chromadorea</taxon>
        <taxon>Rhabditida</taxon>
        <taxon>Rhabditina</taxon>
        <taxon>Rhabditomorpha</taxon>
        <taxon>Rhabditoidea</taxon>
        <taxon>Rhabditidae</taxon>
        <taxon>Peloderinae</taxon>
        <taxon>Caenorhabditis</taxon>
    </lineage>
</organism>
<evidence type="ECO:0000313" key="4">
    <source>
        <dbReference type="Proteomes" id="UP000008281"/>
    </source>
</evidence>
<keyword evidence="4" id="KW-1185">Reference proteome</keyword>
<feature type="chain" id="PRO_5003175310" evidence="2">
    <location>
        <begin position="23"/>
        <end position="236"/>
    </location>
</feature>
<feature type="compositionally biased region" description="Polar residues" evidence="1">
    <location>
        <begin position="77"/>
        <end position="88"/>
    </location>
</feature>
<name>E3MNR6_CAERE</name>
<feature type="signal peptide" evidence="2">
    <location>
        <begin position="1"/>
        <end position="22"/>
    </location>
</feature>
<dbReference type="InParanoid" id="E3MNR6"/>
<dbReference type="Proteomes" id="UP000008281">
    <property type="component" value="Unassembled WGS sequence"/>
</dbReference>
<dbReference type="AlphaFoldDB" id="E3MNR6"/>
<dbReference type="EMBL" id="DS268460">
    <property type="protein sequence ID" value="EFP06098.1"/>
    <property type="molecule type" value="Genomic_DNA"/>
</dbReference>
<dbReference type="RefSeq" id="XP_003102219.2">
    <property type="nucleotide sequence ID" value="XM_003102171.2"/>
</dbReference>
<dbReference type="KEGG" id="crq:GCK72_011575"/>
<protein>
    <submittedName>
        <fullName evidence="3">Uncharacterized protein</fullName>
    </submittedName>
</protein>
<reference evidence="3" key="1">
    <citation type="submission" date="2007-07" db="EMBL/GenBank/DDBJ databases">
        <title>PCAP assembly of the Caenorhabditis remanei genome.</title>
        <authorList>
            <consortium name="The Caenorhabditis remanei Sequencing Consortium"/>
            <person name="Wilson R.K."/>
        </authorList>
    </citation>
    <scope>NUCLEOTIDE SEQUENCE [LARGE SCALE GENOMIC DNA]</scope>
    <source>
        <strain evidence="3">PB4641</strain>
    </source>
</reference>
<accession>E3MNR6</accession>
<sequence>MMKMLILALLTWMALTVTPVPASPLPTTALPSQIQENDDAMSTVQSASNQSQLVANEMTPTPPIPATDQNRTEDNDIQSTASLPNANPSPVSSTTSSNSRSLNSSSSSKDSSESEAAQTTLKPWAPSLPKSKDGKIKYEMIVLNDEDPEDHEESTTEATAVVQPTRYWDQYDLSEWNKRQRIKMRAHQELFHRLHHGKEAPPMDSAEMMDVIPDYGEGIHYSEDDLKNMGIKKRVE</sequence>
<feature type="region of interest" description="Disordered" evidence="1">
    <location>
        <begin position="37"/>
        <end position="130"/>
    </location>
</feature>
<feature type="compositionally biased region" description="Polar residues" evidence="1">
    <location>
        <begin position="37"/>
        <end position="54"/>
    </location>
</feature>
<evidence type="ECO:0000256" key="2">
    <source>
        <dbReference type="SAM" id="SignalP"/>
    </source>
</evidence>
<dbReference type="GeneID" id="9814434"/>
<dbReference type="CTD" id="9814434"/>